<reference evidence="5" key="1">
    <citation type="journal article" date="2023" name="Arch. Microbiol.">
        <title>Desulfoferula mesophilus gen. nov. sp. nov., a mesophilic sulfate-reducing bacterium isolated from a brackish lake sediment.</title>
        <authorList>
            <person name="Watanabe T."/>
            <person name="Yabe T."/>
            <person name="Tsuji J.M."/>
            <person name="Fukui M."/>
        </authorList>
    </citation>
    <scope>NUCLEOTIDE SEQUENCE [LARGE SCALE GENOMIC DNA]</scope>
    <source>
        <strain evidence="5">12FAK</strain>
    </source>
</reference>
<evidence type="ECO:0000256" key="1">
    <source>
        <dbReference type="ARBA" id="ARBA00022630"/>
    </source>
</evidence>
<accession>A0AAU9ECG2</accession>
<keyword evidence="2" id="KW-0288">FMN</keyword>
<dbReference type="InterPro" id="IPR013785">
    <property type="entry name" value="Aldolase_TIM"/>
</dbReference>
<dbReference type="Gene3D" id="3.20.20.70">
    <property type="entry name" value="Aldolase class I"/>
    <property type="match status" value="1"/>
</dbReference>
<evidence type="ECO:0000256" key="2">
    <source>
        <dbReference type="ARBA" id="ARBA00022643"/>
    </source>
</evidence>
<dbReference type="Pfam" id="PF03060">
    <property type="entry name" value="NMO"/>
    <property type="match status" value="1"/>
</dbReference>
<keyword evidence="3" id="KW-0560">Oxidoreductase</keyword>
<dbReference type="SUPFAM" id="SSF51412">
    <property type="entry name" value="Inosine monophosphate dehydrogenase (IMPDH)"/>
    <property type="match status" value="1"/>
</dbReference>
<name>A0AAU9ECG2_9BACT</name>
<dbReference type="Proteomes" id="UP001366166">
    <property type="component" value="Chromosome"/>
</dbReference>
<organism evidence="4 5">
    <name type="scientific">Desulfoferula mesophila</name>
    <dbReference type="NCBI Taxonomy" id="3058419"/>
    <lineage>
        <taxon>Bacteria</taxon>
        <taxon>Pseudomonadati</taxon>
        <taxon>Thermodesulfobacteriota</taxon>
        <taxon>Desulfarculia</taxon>
        <taxon>Desulfarculales</taxon>
        <taxon>Desulfarculaceae</taxon>
        <taxon>Desulfoferula</taxon>
    </lineage>
</organism>
<proteinExistence type="predicted"/>
<dbReference type="PANTHER" id="PTHR32332:SF20">
    <property type="entry name" value="2-NITROPROPANE DIOXYGENASE-LIKE PROTEIN"/>
    <property type="match status" value="1"/>
</dbReference>
<dbReference type="GO" id="GO:0051213">
    <property type="term" value="F:dioxygenase activity"/>
    <property type="evidence" value="ECO:0007669"/>
    <property type="project" value="UniProtKB-KW"/>
</dbReference>
<dbReference type="AlphaFoldDB" id="A0AAU9ECG2"/>
<keyword evidence="4" id="KW-0223">Dioxygenase</keyword>
<sequence length="282" mass="28853">MGVICNPEMVAAVSQAGGFGVLGSAFQNDPEALRRQIEQVQALTERPFGANLTVLNPISAQLAQVILEMGIKAVTTSAGDPTPLVDQLKTHGVMVLHVCPTVDKAVKARAAGVDAVIAEGGESGGIQGVDAVGTMVLVPAVCDAVDIPVVAAGGIGDARGYRAALALGASGVQVGTRFIASVECVAHPTYKEMICQASDTSTFLIKRGGRIRVRVLPTNLAKSLRTDDSGQVGTALGGDAIGKAWIGGDVEAYTLPAGQVSGLVQQVRTVAQIIEEMVKTSA</sequence>
<dbReference type="KEGG" id="dmp:FAK_18340"/>
<evidence type="ECO:0000313" key="5">
    <source>
        <dbReference type="Proteomes" id="UP001366166"/>
    </source>
</evidence>
<dbReference type="GO" id="GO:0018580">
    <property type="term" value="F:nitronate monooxygenase activity"/>
    <property type="evidence" value="ECO:0007669"/>
    <property type="project" value="InterPro"/>
</dbReference>
<protein>
    <submittedName>
        <fullName evidence="4">2-nitropropane dioxygenase</fullName>
    </submittedName>
</protein>
<evidence type="ECO:0000256" key="3">
    <source>
        <dbReference type="ARBA" id="ARBA00023002"/>
    </source>
</evidence>
<dbReference type="InterPro" id="IPR004136">
    <property type="entry name" value="NMO"/>
</dbReference>
<gene>
    <name evidence="4" type="ORF">FAK_18340</name>
</gene>
<dbReference type="EMBL" id="AP028679">
    <property type="protein sequence ID" value="BEQ14768.1"/>
    <property type="molecule type" value="Genomic_DNA"/>
</dbReference>
<dbReference type="PANTHER" id="PTHR32332">
    <property type="entry name" value="2-NITROPROPANE DIOXYGENASE"/>
    <property type="match status" value="1"/>
</dbReference>
<keyword evidence="5" id="KW-1185">Reference proteome</keyword>
<keyword evidence="1" id="KW-0285">Flavoprotein</keyword>
<evidence type="ECO:0000313" key="4">
    <source>
        <dbReference type="EMBL" id="BEQ14768.1"/>
    </source>
</evidence>
<dbReference type="CDD" id="cd04730">
    <property type="entry name" value="NPD_like"/>
    <property type="match status" value="1"/>
</dbReference>